<evidence type="ECO:0000313" key="10">
    <source>
        <dbReference type="EMBL" id="MFC4105458.1"/>
    </source>
</evidence>
<evidence type="ECO:0000256" key="1">
    <source>
        <dbReference type="ARBA" id="ARBA00001936"/>
    </source>
</evidence>
<dbReference type="PANTHER" id="PTHR15822">
    <property type="entry name" value="TRAF AND TNF RECEPTOR-ASSOCIATED PROTEIN"/>
    <property type="match status" value="1"/>
</dbReference>
<reference evidence="11" key="1">
    <citation type="journal article" date="2019" name="Int. J. Syst. Evol. Microbiol.">
        <title>The Global Catalogue of Microorganisms (GCM) 10K type strain sequencing project: providing services to taxonomists for standard genome sequencing and annotation.</title>
        <authorList>
            <consortium name="The Broad Institute Genomics Platform"/>
            <consortium name="The Broad Institute Genome Sequencing Center for Infectious Disease"/>
            <person name="Wu L."/>
            <person name="Ma J."/>
        </authorList>
    </citation>
    <scope>NUCLEOTIDE SEQUENCE [LARGE SCALE GENOMIC DNA]</scope>
    <source>
        <strain evidence="11">2902at01</strain>
    </source>
</reference>
<dbReference type="InterPro" id="IPR051547">
    <property type="entry name" value="TDP2-like"/>
</dbReference>
<organism evidence="10 11">
    <name type="scientific">Micromonospora zhanjiangensis</name>
    <dbReference type="NCBI Taxonomy" id="1522057"/>
    <lineage>
        <taxon>Bacteria</taxon>
        <taxon>Bacillati</taxon>
        <taxon>Actinomycetota</taxon>
        <taxon>Actinomycetes</taxon>
        <taxon>Micromonosporales</taxon>
        <taxon>Micromonosporaceae</taxon>
        <taxon>Micromonospora</taxon>
    </lineage>
</organism>
<evidence type="ECO:0000256" key="2">
    <source>
        <dbReference type="ARBA" id="ARBA00001946"/>
    </source>
</evidence>
<evidence type="ECO:0000259" key="9">
    <source>
        <dbReference type="Pfam" id="PF03372"/>
    </source>
</evidence>
<sequence length="260" mass="28662">MTDGRTALRMLTLNALFTGDVRPRLRALAAILDRAAYDVVCLQEVVYGPNARLLARAFPHHAYSGTVLPRGGLVLLSRWPVRRCRSLRFPPWRPVRPELLMRKGAQLATVDTPGGGLIVVNTHLSANRDDDWSPENPYSRIARVELSRLAGAVAALDPTLPVVVTGDFNVPRSSALLRDFAAVTGLRDVLAGDAEPTYRPTPRWPAPPALDQVYVRSTPDREITARARLVFRDEVPLADGRRAYLSDHYGIETELTLDGG</sequence>
<gene>
    <name evidence="10" type="ORF">ACFOX0_05835</name>
</gene>
<evidence type="ECO:0000256" key="7">
    <source>
        <dbReference type="ARBA" id="ARBA00022842"/>
    </source>
</evidence>
<comment type="cofactor">
    <cofactor evidence="2">
        <name>Mg(2+)</name>
        <dbReference type="ChEBI" id="CHEBI:18420"/>
    </cofactor>
</comment>
<evidence type="ECO:0000256" key="4">
    <source>
        <dbReference type="ARBA" id="ARBA00022723"/>
    </source>
</evidence>
<evidence type="ECO:0000256" key="8">
    <source>
        <dbReference type="ARBA" id="ARBA00023204"/>
    </source>
</evidence>
<name>A0ABV8KH90_9ACTN</name>
<evidence type="ECO:0000256" key="3">
    <source>
        <dbReference type="ARBA" id="ARBA00022722"/>
    </source>
</evidence>
<dbReference type="Gene3D" id="3.60.10.10">
    <property type="entry name" value="Endonuclease/exonuclease/phosphatase"/>
    <property type="match status" value="1"/>
</dbReference>
<keyword evidence="11" id="KW-1185">Reference proteome</keyword>
<proteinExistence type="predicted"/>
<evidence type="ECO:0000313" key="11">
    <source>
        <dbReference type="Proteomes" id="UP001595868"/>
    </source>
</evidence>
<keyword evidence="6" id="KW-0378">Hydrolase</keyword>
<dbReference type="EMBL" id="JBHSBN010000003">
    <property type="protein sequence ID" value="MFC4105458.1"/>
    <property type="molecule type" value="Genomic_DNA"/>
</dbReference>
<dbReference type="InterPro" id="IPR005135">
    <property type="entry name" value="Endo/exonuclease/phosphatase"/>
</dbReference>
<dbReference type="SUPFAM" id="SSF56219">
    <property type="entry name" value="DNase I-like"/>
    <property type="match status" value="1"/>
</dbReference>
<dbReference type="GO" id="GO:0004519">
    <property type="term" value="F:endonuclease activity"/>
    <property type="evidence" value="ECO:0007669"/>
    <property type="project" value="UniProtKB-KW"/>
</dbReference>
<dbReference type="InterPro" id="IPR036691">
    <property type="entry name" value="Endo/exonu/phosph_ase_sf"/>
</dbReference>
<keyword evidence="5" id="KW-0227">DNA damage</keyword>
<evidence type="ECO:0000256" key="5">
    <source>
        <dbReference type="ARBA" id="ARBA00022763"/>
    </source>
</evidence>
<evidence type="ECO:0000256" key="6">
    <source>
        <dbReference type="ARBA" id="ARBA00022801"/>
    </source>
</evidence>
<dbReference type="Proteomes" id="UP001595868">
    <property type="component" value="Unassembled WGS sequence"/>
</dbReference>
<dbReference type="Pfam" id="PF03372">
    <property type="entry name" value="Exo_endo_phos"/>
    <property type="match status" value="1"/>
</dbReference>
<accession>A0ABV8KH90</accession>
<dbReference type="PANTHER" id="PTHR15822:SF4">
    <property type="entry name" value="TYROSYL-DNA PHOSPHODIESTERASE 2"/>
    <property type="match status" value="1"/>
</dbReference>
<comment type="caution">
    <text evidence="10">The sequence shown here is derived from an EMBL/GenBank/DDBJ whole genome shotgun (WGS) entry which is preliminary data.</text>
</comment>
<comment type="cofactor">
    <cofactor evidence="1">
        <name>Mn(2+)</name>
        <dbReference type="ChEBI" id="CHEBI:29035"/>
    </cofactor>
</comment>
<feature type="domain" description="Endonuclease/exonuclease/phosphatase" evidence="9">
    <location>
        <begin position="11"/>
        <end position="248"/>
    </location>
</feature>
<keyword evidence="10" id="KW-0255">Endonuclease</keyword>
<keyword evidence="4" id="KW-0479">Metal-binding</keyword>
<dbReference type="RefSeq" id="WP_377542544.1">
    <property type="nucleotide sequence ID" value="NZ_JBHSBN010000003.1"/>
</dbReference>
<keyword evidence="3" id="KW-0540">Nuclease</keyword>
<protein>
    <submittedName>
        <fullName evidence="10">Endonuclease/exonuclease/phosphatase family protein</fullName>
    </submittedName>
</protein>
<keyword evidence="8" id="KW-0234">DNA repair</keyword>
<keyword evidence="7" id="KW-0460">Magnesium</keyword>